<dbReference type="PANTHER" id="PTHR12705:SF0">
    <property type="entry name" value="ORIGIN RECOGNITION COMPLEX SUBUNIT 5"/>
    <property type="match status" value="1"/>
</dbReference>
<accession>A0A147BNU6</accession>
<evidence type="ECO:0000256" key="2">
    <source>
        <dbReference type="ARBA" id="ARBA00006269"/>
    </source>
</evidence>
<keyword evidence="5" id="KW-0067">ATP-binding</keyword>
<feature type="domain" description="ORC5 lid" evidence="11">
    <location>
        <begin position="196"/>
        <end position="262"/>
    </location>
</feature>
<evidence type="ECO:0000256" key="3">
    <source>
        <dbReference type="ARBA" id="ARBA00022705"/>
    </source>
</evidence>
<feature type="region of interest" description="Disordered" evidence="8">
    <location>
        <begin position="272"/>
        <end position="292"/>
    </location>
</feature>
<evidence type="ECO:0000256" key="4">
    <source>
        <dbReference type="ARBA" id="ARBA00022741"/>
    </source>
</evidence>
<dbReference type="EMBL" id="GEGO01002965">
    <property type="protein sequence ID" value="JAR92439.1"/>
    <property type="molecule type" value="Transcribed_RNA"/>
</dbReference>
<dbReference type="AlphaFoldDB" id="A0A147BNU6"/>
<dbReference type="GO" id="GO:0006270">
    <property type="term" value="P:DNA replication initiation"/>
    <property type="evidence" value="ECO:0007669"/>
    <property type="project" value="TreeGrafter"/>
</dbReference>
<sequence>CREKQAEALLRLMGHPETGACQSIFIYGHASTGKTLLVSGILTTLHLRHAYVNAVEAYTTRILFETILNQLTRTVPCADNGFSNFANCDNMCDFLRHLRNEVSEDLDSPTPVYVVIDNAERLRELDPVVLAAFLRLQELTKKHICVILISEIVWEKFRCGTGFCEPYFVHFPQYSQDELVKILCSYCPKGYSEEFYTRYLHLLLSVFFTVTRNLRELQYAAQLNFPKFCAPIVEGSATESDIHKLWRNVEPHMRKTLQSVYLREVTSAQFENVQSREGEADGATSRGHETGKAPRRGVVELPFYSRFLLLAAYMASYNPPGTDRKFFVKNQGKMKRRRSHKPKEKPSNHLLGPKPFPLNRMMAIFYAIVDEQVAPSAMIFSQVGILCMNVVLSSFFSFLFSCALSYGTDDFSNFYGTGILMLKVVAAHMRRRYHSPQQYGCIYLTS</sequence>
<dbReference type="GO" id="GO:0003688">
    <property type="term" value="F:DNA replication origin binding"/>
    <property type="evidence" value="ECO:0007669"/>
    <property type="project" value="TreeGrafter"/>
</dbReference>
<evidence type="ECO:0000259" key="9">
    <source>
        <dbReference type="Pfam" id="PF13191"/>
    </source>
</evidence>
<evidence type="ECO:0000256" key="1">
    <source>
        <dbReference type="ARBA" id="ARBA00004123"/>
    </source>
</evidence>
<feature type="domain" description="Origin recognition complex subunit 5 C-terminal" evidence="10">
    <location>
        <begin position="301"/>
        <end position="382"/>
    </location>
</feature>
<dbReference type="GO" id="GO:0005664">
    <property type="term" value="C:nuclear origin of replication recognition complex"/>
    <property type="evidence" value="ECO:0007669"/>
    <property type="project" value="TreeGrafter"/>
</dbReference>
<dbReference type="InterPro" id="IPR048866">
    <property type="entry name" value="ORC5_lid"/>
</dbReference>
<dbReference type="SUPFAM" id="SSF52540">
    <property type="entry name" value="P-loop containing nucleoside triphosphate hydrolases"/>
    <property type="match status" value="1"/>
</dbReference>
<comment type="similarity">
    <text evidence="2">Belongs to the ORC5 family.</text>
</comment>
<comment type="subcellular location">
    <subcellularLocation>
        <location evidence="1">Nucleus</location>
    </subcellularLocation>
</comment>
<evidence type="ECO:0000256" key="7">
    <source>
        <dbReference type="ARBA" id="ARBA00069657"/>
    </source>
</evidence>
<proteinExistence type="inferred from homology"/>
<feature type="non-terminal residue" evidence="12">
    <location>
        <position position="1"/>
    </location>
</feature>
<evidence type="ECO:0000259" key="11">
    <source>
        <dbReference type="Pfam" id="PF21639"/>
    </source>
</evidence>
<name>A0A147BNU6_IXORI</name>
<dbReference type="Pfam" id="PF13191">
    <property type="entry name" value="AAA_16"/>
    <property type="match status" value="1"/>
</dbReference>
<dbReference type="GO" id="GO:0005524">
    <property type="term" value="F:ATP binding"/>
    <property type="evidence" value="ECO:0007669"/>
    <property type="project" value="UniProtKB-KW"/>
</dbReference>
<dbReference type="InterPro" id="IPR020796">
    <property type="entry name" value="ORC5"/>
</dbReference>
<dbReference type="PANTHER" id="PTHR12705">
    <property type="entry name" value="ORIGIN RECOGNITION COMPLEX SUBUNIT 5"/>
    <property type="match status" value="1"/>
</dbReference>
<dbReference type="InterPro" id="IPR027417">
    <property type="entry name" value="P-loop_NTPase"/>
</dbReference>
<keyword evidence="6" id="KW-0539">Nucleus</keyword>
<keyword evidence="3" id="KW-0235">DNA replication</keyword>
<evidence type="ECO:0000313" key="12">
    <source>
        <dbReference type="EMBL" id="JAR92439.1"/>
    </source>
</evidence>
<dbReference type="Gene3D" id="3.40.50.300">
    <property type="entry name" value="P-loop containing nucleotide triphosphate hydrolases"/>
    <property type="match status" value="1"/>
</dbReference>
<evidence type="ECO:0000256" key="6">
    <source>
        <dbReference type="ARBA" id="ARBA00023242"/>
    </source>
</evidence>
<evidence type="ECO:0000256" key="8">
    <source>
        <dbReference type="SAM" id="MobiDB-lite"/>
    </source>
</evidence>
<dbReference type="InterPro" id="IPR047088">
    <property type="entry name" value="ORC5_C"/>
</dbReference>
<feature type="region of interest" description="Disordered" evidence="8">
    <location>
        <begin position="331"/>
        <end position="352"/>
    </location>
</feature>
<dbReference type="InterPro" id="IPR041664">
    <property type="entry name" value="AAA_16"/>
</dbReference>
<keyword evidence="4" id="KW-0547">Nucleotide-binding</keyword>
<organism evidence="12">
    <name type="scientific">Ixodes ricinus</name>
    <name type="common">Common tick</name>
    <name type="synonym">Acarus ricinus</name>
    <dbReference type="NCBI Taxonomy" id="34613"/>
    <lineage>
        <taxon>Eukaryota</taxon>
        <taxon>Metazoa</taxon>
        <taxon>Ecdysozoa</taxon>
        <taxon>Arthropoda</taxon>
        <taxon>Chelicerata</taxon>
        <taxon>Arachnida</taxon>
        <taxon>Acari</taxon>
        <taxon>Parasitiformes</taxon>
        <taxon>Ixodida</taxon>
        <taxon>Ixodoidea</taxon>
        <taxon>Ixodidae</taxon>
        <taxon>Ixodinae</taxon>
        <taxon>Ixodes</taxon>
    </lineage>
</organism>
<evidence type="ECO:0000259" key="10">
    <source>
        <dbReference type="Pfam" id="PF14630"/>
    </source>
</evidence>
<dbReference type="FunFam" id="3.40.50.300:FF:000673">
    <property type="entry name" value="Origin recognition complex subunit 5"/>
    <property type="match status" value="1"/>
</dbReference>
<feature type="compositionally biased region" description="Basic residues" evidence="8">
    <location>
        <begin position="332"/>
        <end position="343"/>
    </location>
</feature>
<feature type="domain" description="Orc1-like AAA ATPase" evidence="9">
    <location>
        <begin position="1"/>
        <end position="147"/>
    </location>
</feature>
<reference evidence="12" key="1">
    <citation type="journal article" date="2018" name="PLoS Negl. Trop. Dis.">
        <title>Sialome diversity of ticks revealed by RNAseq of single tick salivary glands.</title>
        <authorList>
            <person name="Perner J."/>
            <person name="Kropackova S."/>
            <person name="Kopacek P."/>
            <person name="Ribeiro J.M."/>
        </authorList>
    </citation>
    <scope>NUCLEOTIDE SEQUENCE</scope>
    <source>
        <strain evidence="12">Siblings of single egg batch collected in Ceske Budejovice</strain>
        <tissue evidence="12">Salivary glands</tissue>
    </source>
</reference>
<dbReference type="Pfam" id="PF14630">
    <property type="entry name" value="ORC5_C"/>
    <property type="match status" value="1"/>
</dbReference>
<evidence type="ECO:0000256" key="5">
    <source>
        <dbReference type="ARBA" id="ARBA00022840"/>
    </source>
</evidence>
<dbReference type="Pfam" id="PF21639">
    <property type="entry name" value="ORC5_lid"/>
    <property type="match status" value="1"/>
</dbReference>
<protein>
    <recommendedName>
        <fullName evidence="7">Origin recognition complex subunit 5</fullName>
    </recommendedName>
</protein>